<evidence type="ECO:0000313" key="2">
    <source>
        <dbReference type="Proteomes" id="UP001497644"/>
    </source>
</evidence>
<dbReference type="Proteomes" id="UP001497644">
    <property type="component" value="Chromosome 7"/>
</dbReference>
<dbReference type="AlphaFoldDB" id="A0AAV2P4I6"/>
<accession>A0AAV2P4I6</accession>
<dbReference type="EMBL" id="OZ034830">
    <property type="protein sequence ID" value="CAL1686909.1"/>
    <property type="molecule type" value="Genomic_DNA"/>
</dbReference>
<gene>
    <name evidence="1" type="ORF">LPLAT_LOCUS12208</name>
</gene>
<keyword evidence="2" id="KW-1185">Reference proteome</keyword>
<reference evidence="1" key="1">
    <citation type="submission" date="2024-04" db="EMBL/GenBank/DDBJ databases">
        <authorList>
            <consortium name="Molecular Ecology Group"/>
        </authorList>
    </citation>
    <scope>NUCLEOTIDE SEQUENCE</scope>
</reference>
<protein>
    <submittedName>
        <fullName evidence="1">Uncharacterized protein</fullName>
    </submittedName>
</protein>
<evidence type="ECO:0000313" key="1">
    <source>
        <dbReference type="EMBL" id="CAL1686909.1"/>
    </source>
</evidence>
<proteinExistence type="predicted"/>
<sequence>MAKRFRNEPNLCKESAHLVVGELKSPGMDEGSNLSVKKKEPRKRVGRQTEAICFLDGEIICILSVIVVHDNRRRRRRVWIRFDGTHSTLQEGSPSYDTAREQQESGNTAKERSDCCFRFALSPYSGAAYIREPCTVKCH</sequence>
<name>A0AAV2P4I6_9HYME</name>
<organism evidence="1 2">
    <name type="scientific">Lasius platythorax</name>
    <dbReference type="NCBI Taxonomy" id="488582"/>
    <lineage>
        <taxon>Eukaryota</taxon>
        <taxon>Metazoa</taxon>
        <taxon>Ecdysozoa</taxon>
        <taxon>Arthropoda</taxon>
        <taxon>Hexapoda</taxon>
        <taxon>Insecta</taxon>
        <taxon>Pterygota</taxon>
        <taxon>Neoptera</taxon>
        <taxon>Endopterygota</taxon>
        <taxon>Hymenoptera</taxon>
        <taxon>Apocrita</taxon>
        <taxon>Aculeata</taxon>
        <taxon>Formicoidea</taxon>
        <taxon>Formicidae</taxon>
        <taxon>Formicinae</taxon>
        <taxon>Lasius</taxon>
        <taxon>Lasius</taxon>
    </lineage>
</organism>